<accession>A0A917E3K7</accession>
<protein>
    <submittedName>
        <fullName evidence="1">Protein phnG</fullName>
    </submittedName>
</protein>
<name>A0A917E3K7_9HYPH</name>
<keyword evidence="2" id="KW-1185">Reference proteome</keyword>
<dbReference type="RefSeq" id="WP_188907671.1">
    <property type="nucleotide sequence ID" value="NZ_BMIQ01000002.1"/>
</dbReference>
<reference evidence="1" key="1">
    <citation type="journal article" date="2014" name="Int. J. Syst. Evol. Microbiol.">
        <title>Complete genome sequence of Corynebacterium casei LMG S-19264T (=DSM 44701T), isolated from a smear-ripened cheese.</title>
        <authorList>
            <consortium name="US DOE Joint Genome Institute (JGI-PGF)"/>
            <person name="Walter F."/>
            <person name="Albersmeier A."/>
            <person name="Kalinowski J."/>
            <person name="Ruckert C."/>
        </authorList>
    </citation>
    <scope>NUCLEOTIDE SEQUENCE</scope>
    <source>
        <strain evidence="1">CGMCC 1.15367</strain>
    </source>
</reference>
<comment type="caution">
    <text evidence="1">The sequence shown here is derived from an EMBL/GenBank/DDBJ whole genome shotgun (WGS) entry which is preliminary data.</text>
</comment>
<dbReference type="NCBIfam" id="TIGR03293">
    <property type="entry name" value="PhnG_redo"/>
    <property type="match status" value="1"/>
</dbReference>
<dbReference type="InterPro" id="IPR009609">
    <property type="entry name" value="Phosphonate_metab_PhnG"/>
</dbReference>
<dbReference type="GO" id="GO:0019634">
    <property type="term" value="P:organic phosphonate metabolic process"/>
    <property type="evidence" value="ECO:0007669"/>
    <property type="project" value="InterPro"/>
</dbReference>
<gene>
    <name evidence="1" type="ORF">GCM10011390_15700</name>
</gene>
<dbReference type="GO" id="GO:0015716">
    <property type="term" value="P:organic phosphonate transport"/>
    <property type="evidence" value="ECO:0007669"/>
    <property type="project" value="InterPro"/>
</dbReference>
<evidence type="ECO:0000313" key="2">
    <source>
        <dbReference type="Proteomes" id="UP000644699"/>
    </source>
</evidence>
<proteinExistence type="predicted"/>
<dbReference type="Proteomes" id="UP000644699">
    <property type="component" value="Unassembled WGS sequence"/>
</dbReference>
<dbReference type="EMBL" id="BMIQ01000002">
    <property type="protein sequence ID" value="GGD97808.1"/>
    <property type="molecule type" value="Genomic_DNA"/>
</dbReference>
<organism evidence="1 2">
    <name type="scientific">Aureimonas endophytica</name>
    <dbReference type="NCBI Taxonomy" id="2027858"/>
    <lineage>
        <taxon>Bacteria</taxon>
        <taxon>Pseudomonadati</taxon>
        <taxon>Pseudomonadota</taxon>
        <taxon>Alphaproteobacteria</taxon>
        <taxon>Hyphomicrobiales</taxon>
        <taxon>Aurantimonadaceae</taxon>
        <taxon>Aureimonas</taxon>
    </lineage>
</organism>
<sequence length="153" mass="16053">MSERVAEDQAGRRRAMEAFAAAGTARLAAAWDRWGAGLAADLVRGPEIGLVMLRGRIGGGGAPFNLGEASVTRASVRLADGRLGHAMVLGRDAEKARLAACLDAAWQGEAERAAIEAELVAPVLAERAAARRARAEETAATKVDFFTLVRGED</sequence>
<reference evidence="1" key="2">
    <citation type="submission" date="2020-09" db="EMBL/GenBank/DDBJ databases">
        <authorList>
            <person name="Sun Q."/>
            <person name="Zhou Y."/>
        </authorList>
    </citation>
    <scope>NUCLEOTIDE SEQUENCE</scope>
    <source>
        <strain evidence="1">CGMCC 1.15367</strain>
    </source>
</reference>
<dbReference type="Pfam" id="PF06754">
    <property type="entry name" value="PhnG"/>
    <property type="match status" value="1"/>
</dbReference>
<dbReference type="AlphaFoldDB" id="A0A917E3K7"/>
<evidence type="ECO:0000313" key="1">
    <source>
        <dbReference type="EMBL" id="GGD97808.1"/>
    </source>
</evidence>